<comment type="caution">
    <text evidence="2">The sequence shown here is derived from an EMBL/GenBank/DDBJ whole genome shotgun (WGS) entry which is preliminary data.</text>
</comment>
<proteinExistence type="predicted"/>
<evidence type="ECO:0000313" key="2">
    <source>
        <dbReference type="EMBL" id="PAU76990.1"/>
    </source>
</evidence>
<keyword evidence="3" id="KW-1185">Reference proteome</keyword>
<dbReference type="RefSeq" id="WP_095618670.1">
    <property type="nucleotide sequence ID" value="NZ_NSKD01000011.1"/>
</dbReference>
<accession>A0A2A2EWP9</accession>
<dbReference type="Proteomes" id="UP000218896">
    <property type="component" value="Unassembled WGS sequence"/>
</dbReference>
<feature type="compositionally biased region" description="Polar residues" evidence="1">
    <location>
        <begin position="71"/>
        <end position="84"/>
    </location>
</feature>
<evidence type="ECO:0000313" key="3">
    <source>
        <dbReference type="Proteomes" id="UP000218896"/>
    </source>
</evidence>
<organism evidence="2 3">
    <name type="scientific">Halovibrio salipaludis</name>
    <dbReference type="NCBI Taxonomy" id="2032626"/>
    <lineage>
        <taxon>Bacteria</taxon>
        <taxon>Pseudomonadati</taxon>
        <taxon>Pseudomonadota</taxon>
        <taxon>Gammaproteobacteria</taxon>
        <taxon>Oceanospirillales</taxon>
        <taxon>Halomonadaceae</taxon>
        <taxon>Halovibrio</taxon>
    </lineage>
</organism>
<reference evidence="2 3" key="1">
    <citation type="submission" date="2017-08" db="EMBL/GenBank/DDBJ databases">
        <title>Halovibrio sewagensis sp. nov., isolated from wastewater of high salinity.</title>
        <authorList>
            <person name="Dong X."/>
            <person name="Zhang G."/>
        </authorList>
    </citation>
    <scope>NUCLEOTIDE SEQUENCE [LARGE SCALE GENOMIC DNA]</scope>
    <source>
        <strain evidence="2 3">YL5-2</strain>
    </source>
</reference>
<feature type="region of interest" description="Disordered" evidence="1">
    <location>
        <begin position="52"/>
        <end position="91"/>
    </location>
</feature>
<dbReference type="OrthoDB" id="9891464at2"/>
<name>A0A2A2EWP9_9GAMM</name>
<dbReference type="EMBL" id="NSKD01000011">
    <property type="protein sequence ID" value="PAU76990.1"/>
    <property type="molecule type" value="Genomic_DNA"/>
</dbReference>
<sequence length="112" mass="11679">MNGIDAAAMRFPTTRLMLATLLVLCMAGELAFSHDPSAAAETFSLSVAEYAETTGNSGDDTPKTGKLPANPSGSSAGGLQQTGRPGTPQRVLQLQHHLTRFPILPQGPPLHA</sequence>
<gene>
    <name evidence="2" type="ORF">CK501_15605</name>
</gene>
<dbReference type="AlphaFoldDB" id="A0A2A2EWP9"/>
<evidence type="ECO:0000256" key="1">
    <source>
        <dbReference type="SAM" id="MobiDB-lite"/>
    </source>
</evidence>
<protein>
    <submittedName>
        <fullName evidence="2">Uncharacterized protein</fullName>
    </submittedName>
</protein>